<sequence>MGGGGGGKKRKRETKRDDFRWLFHARGRVGIESAERNPRHCPLFIVFSSFITPCRSFRRPLFSRDRRKRAKQTRARPSPATFQAVTMTKNEDVSARFRSLIKSKVSITIENSVILYVRIYNRGKKHASLLWNRDTQIRNWTSHKQILNV</sequence>
<keyword evidence="2" id="KW-1185">Reference proteome</keyword>
<proteinExistence type="predicted"/>
<dbReference type="AlphaFoldDB" id="A0A195CGG7"/>
<dbReference type="EMBL" id="KQ977873">
    <property type="protein sequence ID" value="KYM99178.1"/>
    <property type="molecule type" value="Genomic_DNA"/>
</dbReference>
<evidence type="ECO:0000313" key="1">
    <source>
        <dbReference type="EMBL" id="KYM99178.1"/>
    </source>
</evidence>
<evidence type="ECO:0000313" key="2">
    <source>
        <dbReference type="Proteomes" id="UP000078542"/>
    </source>
</evidence>
<protein>
    <submittedName>
        <fullName evidence="1">Uncharacterized protein</fullName>
    </submittedName>
</protein>
<name>A0A195CGG7_9HYME</name>
<reference evidence="1 2" key="1">
    <citation type="submission" date="2016-03" db="EMBL/GenBank/DDBJ databases">
        <title>Cyphomyrmex costatus WGS genome.</title>
        <authorList>
            <person name="Nygaard S."/>
            <person name="Hu H."/>
            <person name="Boomsma J."/>
            <person name="Zhang G."/>
        </authorList>
    </citation>
    <scope>NUCLEOTIDE SEQUENCE [LARGE SCALE GENOMIC DNA]</scope>
    <source>
        <strain evidence="1">MS0001</strain>
        <tissue evidence="1">Whole body</tissue>
    </source>
</reference>
<dbReference type="Proteomes" id="UP000078542">
    <property type="component" value="Unassembled WGS sequence"/>
</dbReference>
<gene>
    <name evidence="1" type="ORF">ALC62_10147</name>
</gene>
<organism evidence="1 2">
    <name type="scientific">Cyphomyrmex costatus</name>
    <dbReference type="NCBI Taxonomy" id="456900"/>
    <lineage>
        <taxon>Eukaryota</taxon>
        <taxon>Metazoa</taxon>
        <taxon>Ecdysozoa</taxon>
        <taxon>Arthropoda</taxon>
        <taxon>Hexapoda</taxon>
        <taxon>Insecta</taxon>
        <taxon>Pterygota</taxon>
        <taxon>Neoptera</taxon>
        <taxon>Endopterygota</taxon>
        <taxon>Hymenoptera</taxon>
        <taxon>Apocrita</taxon>
        <taxon>Aculeata</taxon>
        <taxon>Formicoidea</taxon>
        <taxon>Formicidae</taxon>
        <taxon>Myrmicinae</taxon>
        <taxon>Cyphomyrmex</taxon>
    </lineage>
</organism>
<accession>A0A195CGG7</accession>